<feature type="region of interest" description="Disordered" evidence="1">
    <location>
        <begin position="500"/>
        <end position="602"/>
    </location>
</feature>
<proteinExistence type="predicted"/>
<dbReference type="GO" id="GO:0006406">
    <property type="term" value="P:mRNA export from nucleus"/>
    <property type="evidence" value="ECO:0007669"/>
    <property type="project" value="TreeGrafter"/>
</dbReference>
<dbReference type="OrthoDB" id="10257415at2759"/>
<feature type="compositionally biased region" description="Acidic residues" evidence="1">
    <location>
        <begin position="584"/>
        <end position="602"/>
    </location>
</feature>
<evidence type="ECO:0000313" key="3">
    <source>
        <dbReference type="Proteomes" id="UP001153555"/>
    </source>
</evidence>
<evidence type="ECO:0000313" key="2">
    <source>
        <dbReference type="EMBL" id="CAA0827398.1"/>
    </source>
</evidence>
<reference evidence="2" key="1">
    <citation type="submission" date="2019-12" db="EMBL/GenBank/DDBJ databases">
        <authorList>
            <person name="Scholes J."/>
        </authorList>
    </citation>
    <scope>NUCLEOTIDE SEQUENCE</scope>
</reference>
<accession>A0A9N7N5M4</accession>
<dbReference type="Proteomes" id="UP001153555">
    <property type="component" value="Unassembled WGS sequence"/>
</dbReference>
<comment type="caution">
    <text evidence="2">The sequence shown here is derived from an EMBL/GenBank/DDBJ whole genome shotgun (WGS) entry which is preliminary data.</text>
</comment>
<dbReference type="InterPro" id="IPR021861">
    <property type="entry name" value="THO_THOC1"/>
</dbReference>
<feature type="compositionally biased region" description="Polar residues" evidence="1">
    <location>
        <begin position="554"/>
        <end position="564"/>
    </location>
</feature>
<dbReference type="GO" id="GO:0000445">
    <property type="term" value="C:THO complex part of transcription export complex"/>
    <property type="evidence" value="ECO:0007669"/>
    <property type="project" value="TreeGrafter"/>
</dbReference>
<protein>
    <submittedName>
        <fullName evidence="2">THO complex subunit 1</fullName>
    </submittedName>
</protein>
<organism evidence="2 3">
    <name type="scientific">Striga hermonthica</name>
    <name type="common">Purple witchweed</name>
    <name type="synonym">Buchnera hermonthica</name>
    <dbReference type="NCBI Taxonomy" id="68872"/>
    <lineage>
        <taxon>Eukaryota</taxon>
        <taxon>Viridiplantae</taxon>
        <taxon>Streptophyta</taxon>
        <taxon>Embryophyta</taxon>
        <taxon>Tracheophyta</taxon>
        <taxon>Spermatophyta</taxon>
        <taxon>Magnoliopsida</taxon>
        <taxon>eudicotyledons</taxon>
        <taxon>Gunneridae</taxon>
        <taxon>Pentapetalae</taxon>
        <taxon>asterids</taxon>
        <taxon>lamiids</taxon>
        <taxon>Lamiales</taxon>
        <taxon>Orobanchaceae</taxon>
        <taxon>Buchnereae</taxon>
        <taxon>Striga</taxon>
    </lineage>
</organism>
<evidence type="ECO:0000256" key="1">
    <source>
        <dbReference type="SAM" id="MobiDB-lite"/>
    </source>
</evidence>
<dbReference type="Pfam" id="PF11957">
    <property type="entry name" value="efThoc1"/>
    <property type="match status" value="1"/>
</dbReference>
<dbReference type="AlphaFoldDB" id="A0A9N7N5M4"/>
<dbReference type="PANTHER" id="PTHR13265">
    <property type="entry name" value="THO COMPLEX SUBUNIT 1"/>
    <property type="match status" value="1"/>
</dbReference>
<sequence>MDLFRKAILQAGPPQDFALQTVQQAIKPQKLVKLVQDENQLLENILRALLQELVSAAVQSGEGIMQYGQSIADKETRPGRIPRLLDIVLYLCEKDHIEGGMIFQLLEDLTEMSTMRNCKDIFGYIESKQDILGKPELFARGKLVMLRTCNQLLRRLSKANDVVFCGRIIMFLAHFFPLSERSAVNIKGVFNTSNQTKYEKDTPECSTIDFNFYKTFWSLQEFFSNPALLAPAPAPATAKWTKFTSSLAVVLNTFEAQPLSDEEGSAINLEDEGSNFSIKYLTSSNLMGLELKDPSFRRHVLVQCLILFNYLKAPGKNDKDLPSDTMDEIISYEERVKNILEMTPPEGKEFLHSIEHILERERNWVWWKRDGCPPFEKQPIEKKLAQEGGKKRRPRWRLGSKELSQLWKWADQNPNALTDPQRVRNPAIMDYWKPLAEDMDESAGIEEEYHHKNNRVYCWKGLRFSARQDLEGFSRFTEHGIEGVVPLELLPSDLRSKYQSKLADRSKRAKKDEAKGSMQQHEESQSQIAIGGSETDVDGSRGEGPSPTDDVIIASSSASGNTSQRDGDQKHSSDDVGLEMGQIEGDEQGIIDGETDDLDVVA</sequence>
<gene>
    <name evidence="2" type="ORF">SHERM_23093</name>
</gene>
<feature type="compositionally biased region" description="Basic and acidic residues" evidence="1">
    <location>
        <begin position="565"/>
        <end position="574"/>
    </location>
</feature>
<name>A0A9N7N5M4_STRHE</name>
<keyword evidence="3" id="KW-1185">Reference proteome</keyword>
<dbReference type="EMBL" id="CACSLK010027751">
    <property type="protein sequence ID" value="CAA0827398.1"/>
    <property type="molecule type" value="Genomic_DNA"/>
</dbReference>
<dbReference type="PANTHER" id="PTHR13265:SF0">
    <property type="entry name" value="HPR1"/>
    <property type="match status" value="1"/>
</dbReference>
<feature type="compositionally biased region" description="Basic and acidic residues" evidence="1">
    <location>
        <begin position="502"/>
        <end position="524"/>
    </location>
</feature>